<keyword evidence="6" id="KW-0274">FAD</keyword>
<feature type="domain" description="FAD/NAD(P)-binding" evidence="13">
    <location>
        <begin position="122"/>
        <end position="447"/>
    </location>
</feature>
<dbReference type="Pfam" id="PF07992">
    <property type="entry name" value="Pyr_redox_2"/>
    <property type="match status" value="1"/>
</dbReference>
<evidence type="ECO:0000256" key="6">
    <source>
        <dbReference type="ARBA" id="ARBA00022827"/>
    </source>
</evidence>
<dbReference type="InterPro" id="IPR029324">
    <property type="entry name" value="AIF_C"/>
</dbReference>
<keyword evidence="4" id="KW-0285">Flavoprotein</keyword>
<dbReference type="AlphaFoldDB" id="A0AA35RXK6"/>
<keyword evidence="5" id="KW-0053">Apoptosis</keyword>
<dbReference type="PANTHER" id="PTHR43557:SF4">
    <property type="entry name" value="APOPTOSIS-INDUCING FACTOR 1, MITOCHONDRIAL"/>
    <property type="match status" value="1"/>
</dbReference>
<evidence type="ECO:0000259" key="13">
    <source>
        <dbReference type="Pfam" id="PF07992"/>
    </source>
</evidence>
<proteinExistence type="inferred from homology"/>
<dbReference type="SUPFAM" id="SSF51905">
    <property type="entry name" value="FAD/NAD(P)-binding domain"/>
    <property type="match status" value="1"/>
</dbReference>
<name>A0AA35RXK6_GEOBA</name>
<reference evidence="15" key="1">
    <citation type="submission" date="2023-03" db="EMBL/GenBank/DDBJ databases">
        <authorList>
            <person name="Steffen K."/>
            <person name="Cardenas P."/>
        </authorList>
    </citation>
    <scope>NUCLEOTIDE SEQUENCE</scope>
</reference>
<keyword evidence="9" id="KW-0520">NAD</keyword>
<dbReference type="PRINTS" id="PR00368">
    <property type="entry name" value="FADPNR"/>
</dbReference>
<sequence>MAGRVFCSRLQPVRHLARRSALQPRRYQSGGGGAGATNTWLVLAAAGASVAAAYQVYTSNRTKPLVEQKKDAYAKSGAVHPEAVAEQQLTPSSTEAATEESAPPPESETPPPPISLPDKVPYVLVGGGTASFAAAKAIRERDPAAKVLIVTQENYSPYSRPPLSKHLWLSGDHAAAQQLKFIAPWSGGKLVDLFYNADFCKVGELMDREEGGIAVLTGTKVVGMDTKSGSISLAGGHVISYDKCLLATGGRPRTLPLFSGEKVEKHVSVYREIPDFLTLDQRLENTKRVLVVGGGFLGTELAVGMATRYREGGLQVYQLFPESGNLGLVLPPALASWTLDKVKKEGVEVFPNVTPVSVEPESGGVKVTTSSGIELTVDHVVVAVGLWPNTDLASSGQLEVDRHLGGFRVNAELQACSNVWAAGDAACFYDPHLGRRRVEHHDHAQVSGRLAGSNMAGDQQKFEHQSMFWSDVGPDVGFEATGVVDSSLPTCGVYPKTSTELLQEGGAGVDDYSKGVVFYLSREERRVVGVLTWNLFGKMDIARKVIAEGKKEGEIGRLMSQFGLEPPPKPQPQQYQ</sequence>
<dbReference type="SUPFAM" id="SSF55424">
    <property type="entry name" value="FAD/NAD-linked reductases, dimerisation (C-terminal) domain"/>
    <property type="match status" value="1"/>
</dbReference>
<evidence type="ECO:0000256" key="7">
    <source>
        <dbReference type="ARBA" id="ARBA00022946"/>
    </source>
</evidence>
<dbReference type="Pfam" id="PF14721">
    <property type="entry name" value="AIF_C"/>
    <property type="match status" value="2"/>
</dbReference>
<organism evidence="15 16">
    <name type="scientific">Geodia barretti</name>
    <name type="common">Barrett's horny sponge</name>
    <dbReference type="NCBI Taxonomy" id="519541"/>
    <lineage>
        <taxon>Eukaryota</taxon>
        <taxon>Metazoa</taxon>
        <taxon>Porifera</taxon>
        <taxon>Demospongiae</taxon>
        <taxon>Heteroscleromorpha</taxon>
        <taxon>Tetractinellida</taxon>
        <taxon>Astrophorina</taxon>
        <taxon>Geodiidae</taxon>
        <taxon>Geodia</taxon>
    </lineage>
</organism>
<keyword evidence="7" id="KW-0809">Transit peptide</keyword>
<dbReference type="GO" id="GO:0033108">
    <property type="term" value="P:mitochondrial respiratory chain complex assembly"/>
    <property type="evidence" value="ECO:0007669"/>
    <property type="project" value="TreeGrafter"/>
</dbReference>
<dbReference type="GO" id="GO:0071949">
    <property type="term" value="F:FAD binding"/>
    <property type="evidence" value="ECO:0007669"/>
    <property type="project" value="TreeGrafter"/>
</dbReference>
<feature type="compositionally biased region" description="Pro residues" evidence="12">
    <location>
        <begin position="102"/>
        <end position="115"/>
    </location>
</feature>
<accession>A0AA35RXK6</accession>
<dbReference type="GO" id="GO:0046983">
    <property type="term" value="F:protein dimerization activity"/>
    <property type="evidence" value="ECO:0007669"/>
    <property type="project" value="InterPro"/>
</dbReference>
<evidence type="ECO:0000256" key="5">
    <source>
        <dbReference type="ARBA" id="ARBA00022703"/>
    </source>
</evidence>
<comment type="similarity">
    <text evidence="3">Belongs to the FAD-dependent oxidoreductase family.</text>
</comment>
<evidence type="ECO:0000256" key="11">
    <source>
        <dbReference type="ARBA" id="ARBA00047786"/>
    </source>
</evidence>
<dbReference type="InterPro" id="IPR016156">
    <property type="entry name" value="FAD/NAD-linked_Rdtase_dimer_sf"/>
</dbReference>
<evidence type="ECO:0000313" key="16">
    <source>
        <dbReference type="Proteomes" id="UP001174909"/>
    </source>
</evidence>
<comment type="subcellular location">
    <subcellularLocation>
        <location evidence="2">Mitochondrion</location>
    </subcellularLocation>
</comment>
<dbReference type="Gene3D" id="3.50.50.60">
    <property type="entry name" value="FAD/NAD(P)-binding domain"/>
    <property type="match status" value="2"/>
</dbReference>
<dbReference type="PRINTS" id="PR00411">
    <property type="entry name" value="PNDRDTASEI"/>
</dbReference>
<evidence type="ECO:0000256" key="10">
    <source>
        <dbReference type="ARBA" id="ARBA00023128"/>
    </source>
</evidence>
<evidence type="ECO:0000313" key="15">
    <source>
        <dbReference type="EMBL" id="CAI8019603.1"/>
    </source>
</evidence>
<dbReference type="PANTHER" id="PTHR43557">
    <property type="entry name" value="APOPTOSIS-INDUCING FACTOR 1"/>
    <property type="match status" value="1"/>
</dbReference>
<dbReference type="SMART" id="SM01353">
    <property type="entry name" value="AIF_C"/>
    <property type="match status" value="1"/>
</dbReference>
<feature type="domain" description="Mitochondrial apoptosis-inducing factor C-terminal" evidence="14">
    <location>
        <begin position="510"/>
        <end position="547"/>
    </location>
</feature>
<dbReference type="Proteomes" id="UP001174909">
    <property type="component" value="Unassembled WGS sequence"/>
</dbReference>
<dbReference type="InterPro" id="IPR050446">
    <property type="entry name" value="FAD-oxidoreductase/Apoptosis"/>
</dbReference>
<evidence type="ECO:0000256" key="2">
    <source>
        <dbReference type="ARBA" id="ARBA00004173"/>
    </source>
</evidence>
<dbReference type="Gene3D" id="3.30.390.30">
    <property type="match status" value="1"/>
</dbReference>
<comment type="caution">
    <text evidence="15">The sequence shown here is derived from an EMBL/GenBank/DDBJ whole genome shotgun (WGS) entry which is preliminary data.</text>
</comment>
<evidence type="ECO:0000256" key="12">
    <source>
        <dbReference type="SAM" id="MobiDB-lite"/>
    </source>
</evidence>
<protein>
    <submittedName>
        <fullName evidence="15">Apoptosis-inducing factor 1, mitochondrial</fullName>
    </submittedName>
</protein>
<keyword evidence="10" id="KW-0496">Mitochondrion</keyword>
<feature type="region of interest" description="Disordered" evidence="12">
    <location>
        <begin position="77"/>
        <end position="118"/>
    </location>
</feature>
<feature type="domain" description="Mitochondrial apoptosis-inducing factor C-terminal" evidence="14">
    <location>
        <begin position="451"/>
        <end position="500"/>
    </location>
</feature>
<evidence type="ECO:0000256" key="9">
    <source>
        <dbReference type="ARBA" id="ARBA00023027"/>
    </source>
</evidence>
<dbReference type="EMBL" id="CASHTH010001766">
    <property type="protein sequence ID" value="CAI8019603.1"/>
    <property type="molecule type" value="Genomic_DNA"/>
</dbReference>
<evidence type="ECO:0000256" key="8">
    <source>
        <dbReference type="ARBA" id="ARBA00023002"/>
    </source>
</evidence>
<dbReference type="GO" id="GO:0006915">
    <property type="term" value="P:apoptotic process"/>
    <property type="evidence" value="ECO:0007669"/>
    <property type="project" value="UniProtKB-KW"/>
</dbReference>
<evidence type="ECO:0000256" key="1">
    <source>
        <dbReference type="ARBA" id="ARBA00001974"/>
    </source>
</evidence>
<keyword evidence="8" id="KW-0560">Oxidoreductase</keyword>
<feature type="compositionally biased region" description="Low complexity" evidence="12">
    <location>
        <begin position="90"/>
        <end position="101"/>
    </location>
</feature>
<evidence type="ECO:0000256" key="3">
    <source>
        <dbReference type="ARBA" id="ARBA00006442"/>
    </source>
</evidence>
<dbReference type="GO" id="GO:0005739">
    <property type="term" value="C:mitochondrion"/>
    <property type="evidence" value="ECO:0007669"/>
    <property type="project" value="UniProtKB-SubCell"/>
</dbReference>
<evidence type="ECO:0000256" key="4">
    <source>
        <dbReference type="ARBA" id="ARBA00022630"/>
    </source>
</evidence>
<dbReference type="GO" id="GO:0016174">
    <property type="term" value="F:NAD(P)H oxidase H2O2-forming activity"/>
    <property type="evidence" value="ECO:0007669"/>
    <property type="project" value="TreeGrafter"/>
</dbReference>
<evidence type="ECO:0000259" key="14">
    <source>
        <dbReference type="Pfam" id="PF14721"/>
    </source>
</evidence>
<comment type="cofactor">
    <cofactor evidence="1">
        <name>FAD</name>
        <dbReference type="ChEBI" id="CHEBI:57692"/>
    </cofactor>
</comment>
<dbReference type="InterPro" id="IPR023753">
    <property type="entry name" value="FAD/NAD-binding_dom"/>
</dbReference>
<comment type="catalytic activity">
    <reaction evidence="11">
        <text>A + NADH + H(+) = AH2 + NAD(+)</text>
        <dbReference type="Rhea" id="RHEA:11356"/>
        <dbReference type="ChEBI" id="CHEBI:13193"/>
        <dbReference type="ChEBI" id="CHEBI:15378"/>
        <dbReference type="ChEBI" id="CHEBI:17499"/>
        <dbReference type="ChEBI" id="CHEBI:57540"/>
        <dbReference type="ChEBI" id="CHEBI:57945"/>
    </reaction>
</comment>
<gene>
    <name evidence="15" type="ORF">GBAR_LOCUS11779</name>
</gene>
<dbReference type="InterPro" id="IPR036188">
    <property type="entry name" value="FAD/NAD-bd_sf"/>
</dbReference>
<keyword evidence="16" id="KW-1185">Reference proteome</keyword>